<dbReference type="InterPro" id="IPR034754">
    <property type="entry name" value="GEMIN8"/>
</dbReference>
<reference evidence="2" key="1">
    <citation type="submission" date="2025-08" db="UniProtKB">
        <authorList>
            <consortium name="Ensembl"/>
        </authorList>
    </citation>
    <scope>IDENTIFICATION</scope>
</reference>
<accession>A0A7M4FUI8</accession>
<reference evidence="2" key="2">
    <citation type="submission" date="2025-09" db="UniProtKB">
        <authorList>
            <consortium name="Ensembl"/>
        </authorList>
    </citation>
    <scope>IDENTIFICATION</scope>
</reference>
<sequence length="241" mass="28584">RCGKRDCSLKAETHSEPWYCHQVYGRYWQHYNLAMGWMYKHKNAFRKAMESYHLSWYPPAIFPSNRYSDWDGSDPSPARDYSSGNYPNSRTQYLPQPQQYSRAPCGSRVREDVDCDSEMEKESESEGEIEYDLSNMEITEELRQYFAQTEKHRQELRRQQQLEAERQDMYVEADHDLHVRTGRSVQAPTERPGERRMAEMKKLYGVGAPKIQAMETAMQLTFDKNCDKKQPKYWPVIPLKL</sequence>
<evidence type="ECO:0000313" key="2">
    <source>
        <dbReference type="Ensembl" id="ENSCPRP00005008558.1"/>
    </source>
</evidence>
<dbReference type="Pfam" id="PF15348">
    <property type="entry name" value="GEMIN8"/>
    <property type="match status" value="1"/>
</dbReference>
<dbReference type="GeneTree" id="ENSGT00390000013608"/>
<feature type="compositionally biased region" description="Basic and acidic residues" evidence="1">
    <location>
        <begin position="108"/>
        <end position="124"/>
    </location>
</feature>
<dbReference type="PANTHER" id="PTHR16238">
    <property type="entry name" value="GEM-ASSOCIATED PROTEIN 8"/>
    <property type="match status" value="1"/>
</dbReference>
<dbReference type="GO" id="GO:0005829">
    <property type="term" value="C:cytosol"/>
    <property type="evidence" value="ECO:0007669"/>
    <property type="project" value="Ensembl"/>
</dbReference>
<dbReference type="GO" id="GO:0000387">
    <property type="term" value="P:spliceosomal snRNP assembly"/>
    <property type="evidence" value="ECO:0007669"/>
    <property type="project" value="Ensembl"/>
</dbReference>
<dbReference type="Proteomes" id="UP000594220">
    <property type="component" value="Unplaced"/>
</dbReference>
<feature type="compositionally biased region" description="Polar residues" evidence="1">
    <location>
        <begin position="82"/>
        <end position="101"/>
    </location>
</feature>
<dbReference type="Ensembl" id="ENSCPRT00005010089.1">
    <property type="protein sequence ID" value="ENSCPRP00005008558.1"/>
    <property type="gene ID" value="ENSCPRG00005006099.1"/>
</dbReference>
<name>A0A7M4FUI8_CROPO</name>
<keyword evidence="3" id="KW-1185">Reference proteome</keyword>
<dbReference type="AlphaFoldDB" id="A0A7M4FUI8"/>
<evidence type="ECO:0000256" key="1">
    <source>
        <dbReference type="SAM" id="MobiDB-lite"/>
    </source>
</evidence>
<organism evidence="2 3">
    <name type="scientific">Crocodylus porosus</name>
    <name type="common">Saltwater crocodile</name>
    <name type="synonym">Estuarine crocodile</name>
    <dbReference type="NCBI Taxonomy" id="8502"/>
    <lineage>
        <taxon>Eukaryota</taxon>
        <taxon>Metazoa</taxon>
        <taxon>Chordata</taxon>
        <taxon>Craniata</taxon>
        <taxon>Vertebrata</taxon>
        <taxon>Euteleostomi</taxon>
        <taxon>Archelosauria</taxon>
        <taxon>Archosauria</taxon>
        <taxon>Crocodylia</taxon>
        <taxon>Longirostres</taxon>
        <taxon>Crocodylidae</taxon>
        <taxon>Crocodylus</taxon>
    </lineage>
</organism>
<dbReference type="PANTHER" id="PTHR16238:SF7">
    <property type="entry name" value="GEM-ASSOCIATED PROTEIN 8"/>
    <property type="match status" value="1"/>
</dbReference>
<proteinExistence type="predicted"/>
<dbReference type="GO" id="GO:0032797">
    <property type="term" value="C:SMN complex"/>
    <property type="evidence" value="ECO:0007669"/>
    <property type="project" value="Ensembl"/>
</dbReference>
<gene>
    <name evidence="2" type="primary">GEMIN8</name>
</gene>
<protein>
    <submittedName>
        <fullName evidence="2">Gem nuclear organelle associated protein 8</fullName>
    </submittedName>
</protein>
<dbReference type="OMA" id="QYFAHTE"/>
<feature type="region of interest" description="Disordered" evidence="1">
    <location>
        <begin position="72"/>
        <end position="128"/>
    </location>
</feature>
<evidence type="ECO:0000313" key="3">
    <source>
        <dbReference type="Proteomes" id="UP000594220"/>
    </source>
</evidence>
<dbReference type="GO" id="GO:0005634">
    <property type="term" value="C:nucleus"/>
    <property type="evidence" value="ECO:0007669"/>
    <property type="project" value="Ensembl"/>
</dbReference>